<dbReference type="CDD" id="cd00037">
    <property type="entry name" value="CLECT"/>
    <property type="match status" value="1"/>
</dbReference>
<dbReference type="PROSITE" id="PS50041">
    <property type="entry name" value="C_TYPE_LECTIN_2"/>
    <property type="match status" value="1"/>
</dbReference>
<organism evidence="5">
    <name type="scientific">Graphocephala atropunctata</name>
    <dbReference type="NCBI Taxonomy" id="36148"/>
    <lineage>
        <taxon>Eukaryota</taxon>
        <taxon>Metazoa</taxon>
        <taxon>Ecdysozoa</taxon>
        <taxon>Arthropoda</taxon>
        <taxon>Hexapoda</taxon>
        <taxon>Insecta</taxon>
        <taxon>Pterygota</taxon>
        <taxon>Neoptera</taxon>
        <taxon>Paraneoptera</taxon>
        <taxon>Hemiptera</taxon>
        <taxon>Auchenorrhyncha</taxon>
        <taxon>Membracoidea</taxon>
        <taxon>Cicadellidae</taxon>
        <taxon>Cicadellinae</taxon>
        <taxon>Cicadellini</taxon>
        <taxon>Graphocephala</taxon>
    </lineage>
</organism>
<dbReference type="SUPFAM" id="SSF56436">
    <property type="entry name" value="C-type lectin-like"/>
    <property type="match status" value="1"/>
</dbReference>
<dbReference type="PANTHER" id="PTHR22963:SF39">
    <property type="entry name" value="DUMPY"/>
    <property type="match status" value="1"/>
</dbReference>
<keyword evidence="2" id="KW-0732">Signal</keyword>
<evidence type="ECO:0000256" key="1">
    <source>
        <dbReference type="PROSITE-ProRule" id="PRU00076"/>
    </source>
</evidence>
<keyword evidence="1" id="KW-0245">EGF-like domain</keyword>
<evidence type="ECO:0000313" key="5">
    <source>
        <dbReference type="EMBL" id="JAT38872.1"/>
    </source>
</evidence>
<keyword evidence="1" id="KW-1015">Disulfide bond</keyword>
<evidence type="ECO:0000259" key="4">
    <source>
        <dbReference type="PROSITE" id="PS50041"/>
    </source>
</evidence>
<comment type="caution">
    <text evidence="1">Lacks conserved residue(s) required for the propagation of feature annotation.</text>
</comment>
<feature type="domain" description="C-type lectin" evidence="4">
    <location>
        <begin position="115"/>
        <end position="229"/>
    </location>
</feature>
<dbReference type="PROSITE" id="PS50026">
    <property type="entry name" value="EGF_3"/>
    <property type="match status" value="1"/>
</dbReference>
<dbReference type="InterPro" id="IPR001304">
    <property type="entry name" value="C-type_lectin-like"/>
</dbReference>
<name>A0A1B6MSF9_9HEMI</name>
<dbReference type="Gene3D" id="3.10.100.10">
    <property type="entry name" value="Mannose-Binding Protein A, subunit A"/>
    <property type="match status" value="1"/>
</dbReference>
<evidence type="ECO:0000259" key="3">
    <source>
        <dbReference type="PROSITE" id="PS50026"/>
    </source>
</evidence>
<feature type="signal peptide" evidence="2">
    <location>
        <begin position="1"/>
        <end position="30"/>
    </location>
</feature>
<proteinExistence type="predicted"/>
<gene>
    <name evidence="5" type="ORF">g.12818</name>
</gene>
<feature type="non-terminal residue" evidence="5">
    <location>
        <position position="1"/>
    </location>
</feature>
<evidence type="ECO:0000256" key="2">
    <source>
        <dbReference type="SAM" id="SignalP"/>
    </source>
</evidence>
<feature type="disulfide bond" evidence="1">
    <location>
        <begin position="65"/>
        <end position="75"/>
    </location>
</feature>
<protein>
    <recommendedName>
        <fullName evidence="6">C-type lectin domain-containing protein</fullName>
    </recommendedName>
</protein>
<feature type="chain" id="PRO_5008588568" description="C-type lectin domain-containing protein" evidence="2">
    <location>
        <begin position="31"/>
        <end position="232"/>
    </location>
</feature>
<feature type="domain" description="EGF-like" evidence="3">
    <location>
        <begin position="62"/>
        <end position="99"/>
    </location>
</feature>
<dbReference type="PANTHER" id="PTHR22963">
    <property type="entry name" value="ENDOGLIN-RELATED"/>
    <property type="match status" value="1"/>
</dbReference>
<reference evidence="5" key="1">
    <citation type="submission" date="2015-11" db="EMBL/GenBank/DDBJ databases">
        <title>De novo transcriptome assembly of four potential Pierce s Disease insect vectors from Arizona vineyards.</title>
        <authorList>
            <person name="Tassone E.E."/>
        </authorList>
    </citation>
    <scope>NUCLEOTIDE SEQUENCE</scope>
</reference>
<dbReference type="AlphaFoldDB" id="A0A1B6MSF9"/>
<dbReference type="InterPro" id="IPR000742">
    <property type="entry name" value="EGF"/>
</dbReference>
<evidence type="ECO:0008006" key="6">
    <source>
        <dbReference type="Google" id="ProtNLM"/>
    </source>
</evidence>
<dbReference type="Pfam" id="PF00059">
    <property type="entry name" value="Lectin_C"/>
    <property type="match status" value="1"/>
</dbReference>
<sequence length="232" mass="26296">FFPEDDIMSVFHTWLLCTLFGAYLFSFTSAKHVDAEDVTYQPLCLTNEECPQDQTCVRMSCVNPCPSICGGNSTCQVKDHVTSCSCKSGYSGNPFTGCEYRPESWPPFPEATKRYQVGDIKVNWYEAIVYCNGKGGRLATVSSRLENDLAKTVYLKAGHRYNIWAFGTNFWSQGQWTWLSSGLPFTFTAWSSGQPDNWGDASCGEHCLELRSFGWNDRNCRLPLYPLCEFYD</sequence>
<dbReference type="SMART" id="SM00034">
    <property type="entry name" value="CLECT"/>
    <property type="match status" value="1"/>
</dbReference>
<dbReference type="EMBL" id="GEBQ01001105">
    <property type="protein sequence ID" value="JAT38872.1"/>
    <property type="molecule type" value="Transcribed_RNA"/>
</dbReference>
<dbReference type="InterPro" id="IPR016187">
    <property type="entry name" value="CTDL_fold"/>
</dbReference>
<dbReference type="PROSITE" id="PS01186">
    <property type="entry name" value="EGF_2"/>
    <property type="match status" value="1"/>
</dbReference>
<dbReference type="InterPro" id="IPR016186">
    <property type="entry name" value="C-type_lectin-like/link_sf"/>
</dbReference>
<accession>A0A1B6MSF9</accession>